<dbReference type="AlphaFoldDB" id="A0A3A1R3E1"/>
<name>A0A3A1R3E1_9BACI</name>
<feature type="domain" description="N-acetyltransferase" evidence="4">
    <location>
        <begin position="8"/>
        <end position="181"/>
    </location>
</feature>
<dbReference type="OrthoDB" id="9795206at2"/>
<keyword evidence="1 5" id="KW-0808">Transferase</keyword>
<evidence type="ECO:0000259" key="4">
    <source>
        <dbReference type="PROSITE" id="PS51186"/>
    </source>
</evidence>
<comment type="caution">
    <text evidence="5">The sequence shown here is derived from an EMBL/GenBank/DDBJ whole genome shotgun (WGS) entry which is preliminary data.</text>
</comment>
<dbReference type="GO" id="GO:0005737">
    <property type="term" value="C:cytoplasm"/>
    <property type="evidence" value="ECO:0007669"/>
    <property type="project" value="TreeGrafter"/>
</dbReference>
<dbReference type="SUPFAM" id="SSF55729">
    <property type="entry name" value="Acyl-CoA N-acyltransferases (Nat)"/>
    <property type="match status" value="1"/>
</dbReference>
<reference evidence="5 6" key="1">
    <citation type="submission" date="2018-09" db="EMBL/GenBank/DDBJ databases">
        <title>Bacillus saliacetes sp. nov., isolated from Thai shrimp paste (Ka-pi).</title>
        <authorList>
            <person name="Daroonpunt R."/>
            <person name="Tanasupawat S."/>
            <person name="Yiamsombut S."/>
        </authorList>
    </citation>
    <scope>NUCLEOTIDE SEQUENCE [LARGE SCALE GENOMIC DNA]</scope>
    <source>
        <strain evidence="5 6">SKP7-4</strain>
    </source>
</reference>
<dbReference type="Proteomes" id="UP000265801">
    <property type="component" value="Unassembled WGS sequence"/>
</dbReference>
<dbReference type="InterPro" id="IPR051531">
    <property type="entry name" value="N-acetyltransferase"/>
</dbReference>
<sequence length="183" mass="21028">MIIVGDRIFLRTFEEGDAKALTKIITRNKPFWGRAEPDWPESYYTVEGQIHNIRFFREGIQKGQHYSFGIFDKGTYKLIGLINLYDIKWGPFRSGVVGYSVDKKHNGKGVGTESLLLILGFTFNHLNLNRVSAEVLPRNAPSIRVLEKAGFLKEGIKRDSTLIQGTWETHLQFGLLKKEWEKL</sequence>
<protein>
    <submittedName>
        <fullName evidence="5">N-acetyltransferase</fullName>
    </submittedName>
</protein>
<dbReference type="EMBL" id="QXIR01000014">
    <property type="protein sequence ID" value="RIW33312.1"/>
    <property type="molecule type" value="Genomic_DNA"/>
</dbReference>
<dbReference type="Pfam" id="PF13302">
    <property type="entry name" value="Acetyltransf_3"/>
    <property type="match status" value="1"/>
</dbReference>
<dbReference type="InterPro" id="IPR016181">
    <property type="entry name" value="Acyl_CoA_acyltransferase"/>
</dbReference>
<comment type="similarity">
    <text evidence="3">Belongs to the acetyltransferase family. RimJ subfamily.</text>
</comment>
<dbReference type="InterPro" id="IPR000182">
    <property type="entry name" value="GNAT_dom"/>
</dbReference>
<organism evidence="5 6">
    <name type="scientific">Bacillus salacetis</name>
    <dbReference type="NCBI Taxonomy" id="2315464"/>
    <lineage>
        <taxon>Bacteria</taxon>
        <taxon>Bacillati</taxon>
        <taxon>Bacillota</taxon>
        <taxon>Bacilli</taxon>
        <taxon>Bacillales</taxon>
        <taxon>Bacillaceae</taxon>
        <taxon>Bacillus</taxon>
    </lineage>
</organism>
<proteinExistence type="inferred from homology"/>
<dbReference type="Gene3D" id="3.40.630.30">
    <property type="match status" value="1"/>
</dbReference>
<gene>
    <name evidence="5" type="ORF">D3H55_11680</name>
</gene>
<dbReference type="RefSeq" id="WP_119547099.1">
    <property type="nucleotide sequence ID" value="NZ_QXIR01000014.1"/>
</dbReference>
<dbReference type="PROSITE" id="PS51186">
    <property type="entry name" value="GNAT"/>
    <property type="match status" value="1"/>
</dbReference>
<accession>A0A3A1R3E1</accession>
<dbReference type="PANTHER" id="PTHR43792:SF8">
    <property type="entry name" value="[RIBOSOMAL PROTEIN US5]-ALANINE N-ACETYLTRANSFERASE"/>
    <property type="match status" value="1"/>
</dbReference>
<evidence type="ECO:0000313" key="5">
    <source>
        <dbReference type="EMBL" id="RIW33312.1"/>
    </source>
</evidence>
<keyword evidence="6" id="KW-1185">Reference proteome</keyword>
<keyword evidence="2" id="KW-0012">Acyltransferase</keyword>
<evidence type="ECO:0000313" key="6">
    <source>
        <dbReference type="Proteomes" id="UP000265801"/>
    </source>
</evidence>
<dbReference type="PANTHER" id="PTHR43792">
    <property type="entry name" value="GNAT FAMILY, PUTATIVE (AFU_ORTHOLOGUE AFUA_3G00765)-RELATED-RELATED"/>
    <property type="match status" value="1"/>
</dbReference>
<evidence type="ECO:0000256" key="1">
    <source>
        <dbReference type="ARBA" id="ARBA00022679"/>
    </source>
</evidence>
<evidence type="ECO:0000256" key="3">
    <source>
        <dbReference type="ARBA" id="ARBA00038502"/>
    </source>
</evidence>
<evidence type="ECO:0000256" key="2">
    <source>
        <dbReference type="ARBA" id="ARBA00023315"/>
    </source>
</evidence>
<dbReference type="GO" id="GO:0008999">
    <property type="term" value="F:protein-N-terminal-alanine acetyltransferase activity"/>
    <property type="evidence" value="ECO:0007669"/>
    <property type="project" value="TreeGrafter"/>
</dbReference>